<dbReference type="InterPro" id="IPR052020">
    <property type="entry name" value="Cyclic_di-GMP/3'3'-cGAMP_PDE"/>
</dbReference>
<keyword evidence="1" id="KW-0597">Phosphoprotein</keyword>
<accession>A0AAP2RA17</accession>
<dbReference type="PROSITE" id="PS50110">
    <property type="entry name" value="RESPONSE_REGULATORY"/>
    <property type="match status" value="1"/>
</dbReference>
<dbReference type="PANTHER" id="PTHR45228">
    <property type="entry name" value="CYCLIC DI-GMP PHOSPHODIESTERASE TM_0186-RELATED"/>
    <property type="match status" value="1"/>
</dbReference>
<evidence type="ECO:0000313" key="7">
    <source>
        <dbReference type="EMBL" id="MCD1293703.1"/>
    </source>
</evidence>
<dbReference type="CDD" id="cd00130">
    <property type="entry name" value="PAS"/>
    <property type="match status" value="2"/>
</dbReference>
<dbReference type="InterPro" id="IPR001789">
    <property type="entry name" value="Sig_transdc_resp-reg_receiver"/>
</dbReference>
<evidence type="ECO:0008006" key="9">
    <source>
        <dbReference type="Google" id="ProtNLM"/>
    </source>
</evidence>
<reference evidence="7 8" key="1">
    <citation type="submission" date="2017-11" db="EMBL/GenBank/DDBJ databases">
        <title>Isolation and Characterization of Family Methanocellaceae Species from Potential Methane Hydrate Area Offshore Southwestern Taiwan.</title>
        <authorList>
            <person name="Zhang W.-L."/>
            <person name="Chen W.-C."/>
            <person name="Lai M.-C."/>
            <person name="Chen S.-C."/>
        </authorList>
    </citation>
    <scope>NUCLEOTIDE SEQUENCE [LARGE SCALE GENOMIC DNA]</scope>
    <source>
        <strain evidence="7 8">CWC-04</strain>
    </source>
</reference>
<dbReference type="PROSITE" id="PS51832">
    <property type="entry name" value="HD_GYP"/>
    <property type="match status" value="1"/>
</dbReference>
<dbReference type="EMBL" id="PGCK01000001">
    <property type="protein sequence ID" value="MCD1293703.1"/>
    <property type="molecule type" value="Genomic_DNA"/>
</dbReference>
<dbReference type="SUPFAM" id="SSF109604">
    <property type="entry name" value="HD-domain/PDEase-like"/>
    <property type="match status" value="1"/>
</dbReference>
<dbReference type="InterPro" id="IPR029787">
    <property type="entry name" value="Nucleotide_cyclase"/>
</dbReference>
<sequence>MNSRDIFSADQDRYRILFVEDDRDQVELCKNIFFEHNISADIANDSNRAVQLAMFNAYDAILLDYNVHGSMSNDLIKGLKRLNIEAPLLMLTGKDPSSITVEAIKSIFYGAYAHLDKCPGYHEKIPHFISSNVNRFRMQKLREQMKDDVKRFEYTVENISEYVVMTDPSGTITYANGSFNDRYGYLKGDVIGRDISVIMDPDDVKDKLQRVMLNNNPRGWSGELTTVTRQGEKIESLMTIMAIRNDTGSILSYVILSRDITERKRAEKELAKSRDFYLTLFEGFPAMIWRSGVDGKYDYFNRSWLDFTGKSLESQAGFGWAKSIYHEDIKARIDTYVEAFRLRRPFEMEYRLLRHDGEYRWVIDMGRPFFDQDGKFAGYIGSCYDITERKEAERALKESEERFRYMSFHDNLTGLYNRAFFEMTMNSLNEEGFDVLSIICIDIDGLKMINDAFGHKAGDELLVAASNILTQAFMDIDIISRVGGDEICVIMPDADEALASARKEEIISLLKKYNDKSPHLPISMSIGIASSSEGVSNKIYDIYQRADDDMYKYKLSQSDSPRSNIVDLLLAALAERDFIAHGHSERMSMMAERMADAIGLPDVQKRDLILLAKVHDIGKVGVSDKILLKPGKLTDDEYEQMKKHSWIGYNIANRSRELSHIASLILHHHECWDGAGYPDGLKGENIPLVCRIISIIDSYDAMTSKRPYRDAMSKKEAIEELKRCSGTQFEPSLVDEFIELVENQIMEHVSPASKNRKKKTMIKY</sequence>
<dbReference type="Pfam" id="PF00072">
    <property type="entry name" value="Response_reg"/>
    <property type="match status" value="1"/>
</dbReference>
<keyword evidence="8" id="KW-1185">Reference proteome</keyword>
<evidence type="ECO:0000259" key="6">
    <source>
        <dbReference type="PROSITE" id="PS51832"/>
    </source>
</evidence>
<dbReference type="InterPro" id="IPR043128">
    <property type="entry name" value="Rev_trsase/Diguanyl_cyclase"/>
</dbReference>
<evidence type="ECO:0000259" key="5">
    <source>
        <dbReference type="PROSITE" id="PS50887"/>
    </source>
</evidence>
<dbReference type="RefSeq" id="WP_230739862.1">
    <property type="nucleotide sequence ID" value="NZ_PGCK01000001.1"/>
</dbReference>
<dbReference type="Pfam" id="PF08447">
    <property type="entry name" value="PAS_3"/>
    <property type="match status" value="1"/>
</dbReference>
<dbReference type="SMART" id="SM00086">
    <property type="entry name" value="PAC"/>
    <property type="match status" value="2"/>
</dbReference>
<dbReference type="InterPro" id="IPR037522">
    <property type="entry name" value="HD_GYP_dom"/>
</dbReference>
<dbReference type="SMART" id="SM00267">
    <property type="entry name" value="GGDEF"/>
    <property type="match status" value="1"/>
</dbReference>
<dbReference type="InterPro" id="IPR000160">
    <property type="entry name" value="GGDEF_dom"/>
</dbReference>
<dbReference type="Pfam" id="PF00990">
    <property type="entry name" value="GGDEF"/>
    <property type="match status" value="1"/>
</dbReference>
<dbReference type="Gene3D" id="3.30.450.20">
    <property type="entry name" value="PAS domain"/>
    <property type="match status" value="2"/>
</dbReference>
<feature type="domain" description="Response regulatory" evidence="2">
    <location>
        <begin position="15"/>
        <end position="132"/>
    </location>
</feature>
<dbReference type="SMART" id="SM00091">
    <property type="entry name" value="PAS"/>
    <property type="match status" value="2"/>
</dbReference>
<dbReference type="InterPro" id="IPR000014">
    <property type="entry name" value="PAS"/>
</dbReference>
<dbReference type="PANTHER" id="PTHR45228:SF1">
    <property type="entry name" value="CYCLIC DI-GMP PHOSPHODIESTERASE TM_0186"/>
    <property type="match status" value="1"/>
</dbReference>
<dbReference type="GO" id="GO:0000160">
    <property type="term" value="P:phosphorelay signal transduction system"/>
    <property type="evidence" value="ECO:0007669"/>
    <property type="project" value="InterPro"/>
</dbReference>
<dbReference type="SUPFAM" id="SSF55073">
    <property type="entry name" value="Nucleotide cyclase"/>
    <property type="match status" value="1"/>
</dbReference>
<dbReference type="InterPro" id="IPR035965">
    <property type="entry name" value="PAS-like_dom_sf"/>
</dbReference>
<dbReference type="Gene3D" id="1.10.3210.10">
    <property type="entry name" value="Hypothetical protein af1432"/>
    <property type="match status" value="1"/>
</dbReference>
<evidence type="ECO:0000259" key="3">
    <source>
        <dbReference type="PROSITE" id="PS50112"/>
    </source>
</evidence>
<evidence type="ECO:0000256" key="1">
    <source>
        <dbReference type="PROSITE-ProRule" id="PRU00169"/>
    </source>
</evidence>
<feature type="domain" description="PAS" evidence="3">
    <location>
        <begin position="148"/>
        <end position="203"/>
    </location>
</feature>
<evidence type="ECO:0000259" key="4">
    <source>
        <dbReference type="PROSITE" id="PS50113"/>
    </source>
</evidence>
<dbReference type="InterPro" id="IPR001610">
    <property type="entry name" value="PAC"/>
</dbReference>
<dbReference type="SUPFAM" id="SSF52172">
    <property type="entry name" value="CheY-like"/>
    <property type="match status" value="1"/>
</dbReference>
<dbReference type="PROSITE" id="PS50113">
    <property type="entry name" value="PAC"/>
    <property type="match status" value="2"/>
</dbReference>
<dbReference type="Pfam" id="PF13487">
    <property type="entry name" value="HD_5"/>
    <property type="match status" value="1"/>
</dbReference>
<dbReference type="Gene3D" id="3.30.70.270">
    <property type="match status" value="1"/>
</dbReference>
<feature type="domain" description="PAC" evidence="4">
    <location>
        <begin position="346"/>
        <end position="398"/>
    </location>
</feature>
<dbReference type="Gene3D" id="3.40.50.2300">
    <property type="match status" value="1"/>
</dbReference>
<name>A0AAP2RA17_9EURY</name>
<dbReference type="NCBIfam" id="TIGR00254">
    <property type="entry name" value="GGDEF"/>
    <property type="match status" value="1"/>
</dbReference>
<dbReference type="CDD" id="cd01949">
    <property type="entry name" value="GGDEF"/>
    <property type="match status" value="1"/>
</dbReference>
<dbReference type="InterPro" id="IPR003607">
    <property type="entry name" value="HD/PDEase_dom"/>
</dbReference>
<feature type="domain" description="HD-GYP" evidence="6">
    <location>
        <begin position="558"/>
        <end position="753"/>
    </location>
</feature>
<dbReference type="NCBIfam" id="TIGR00229">
    <property type="entry name" value="sensory_box"/>
    <property type="match status" value="2"/>
</dbReference>
<dbReference type="Pfam" id="PF13426">
    <property type="entry name" value="PAS_9"/>
    <property type="match status" value="1"/>
</dbReference>
<protein>
    <recommendedName>
        <fullName evidence="9">PAS domain S-box-containing protein/diguanylate cyclase (GGDEF) domain-containing protein</fullName>
    </recommendedName>
</protein>
<dbReference type="PROSITE" id="PS50887">
    <property type="entry name" value="GGDEF"/>
    <property type="match status" value="1"/>
</dbReference>
<dbReference type="FunFam" id="3.30.450.20:FF:000099">
    <property type="entry name" value="Sensory box sensor histidine kinase"/>
    <property type="match status" value="1"/>
</dbReference>
<organism evidence="7 8">
    <name type="scientific">Methanooceanicella nereidis</name>
    <dbReference type="NCBI Taxonomy" id="2052831"/>
    <lineage>
        <taxon>Archaea</taxon>
        <taxon>Methanobacteriati</taxon>
        <taxon>Methanobacteriota</taxon>
        <taxon>Stenosarchaea group</taxon>
        <taxon>Methanomicrobia</taxon>
        <taxon>Methanocellales</taxon>
        <taxon>Methanocellaceae</taxon>
        <taxon>Methanooceanicella</taxon>
    </lineage>
</organism>
<evidence type="ECO:0000259" key="2">
    <source>
        <dbReference type="PROSITE" id="PS50110"/>
    </source>
</evidence>
<feature type="domain" description="PAC" evidence="4">
    <location>
        <begin position="220"/>
        <end position="272"/>
    </location>
</feature>
<dbReference type="PROSITE" id="PS50112">
    <property type="entry name" value="PAS"/>
    <property type="match status" value="1"/>
</dbReference>
<feature type="domain" description="GGDEF" evidence="5">
    <location>
        <begin position="434"/>
        <end position="568"/>
    </location>
</feature>
<proteinExistence type="predicted"/>
<evidence type="ECO:0000313" key="8">
    <source>
        <dbReference type="Proteomes" id="UP001320159"/>
    </source>
</evidence>
<dbReference type="AlphaFoldDB" id="A0AAP2RA17"/>
<dbReference type="InterPro" id="IPR000700">
    <property type="entry name" value="PAS-assoc_C"/>
</dbReference>
<dbReference type="SMART" id="SM00471">
    <property type="entry name" value="HDc"/>
    <property type="match status" value="1"/>
</dbReference>
<comment type="caution">
    <text evidence="7">The sequence shown here is derived from an EMBL/GenBank/DDBJ whole genome shotgun (WGS) entry which is preliminary data.</text>
</comment>
<feature type="modified residue" description="4-aspartylphosphate" evidence="1">
    <location>
        <position position="64"/>
    </location>
</feature>
<dbReference type="Proteomes" id="UP001320159">
    <property type="component" value="Unassembled WGS sequence"/>
</dbReference>
<dbReference type="SUPFAM" id="SSF55785">
    <property type="entry name" value="PYP-like sensor domain (PAS domain)"/>
    <property type="match status" value="2"/>
</dbReference>
<dbReference type="CDD" id="cd00156">
    <property type="entry name" value="REC"/>
    <property type="match status" value="1"/>
</dbReference>
<gene>
    <name evidence="7" type="ORF">CUJ83_01670</name>
</gene>
<dbReference type="InterPro" id="IPR011006">
    <property type="entry name" value="CheY-like_superfamily"/>
</dbReference>
<dbReference type="CDD" id="cd00077">
    <property type="entry name" value="HDc"/>
    <property type="match status" value="1"/>
</dbReference>
<dbReference type="InterPro" id="IPR013655">
    <property type="entry name" value="PAS_fold_3"/>
</dbReference>